<dbReference type="EMBL" id="ATIR01000013">
    <property type="protein sequence ID" value="EPI11334.1"/>
    <property type="molecule type" value="Genomic_DNA"/>
</dbReference>
<reference evidence="1 2" key="1">
    <citation type="submission" date="2013-06" db="EMBL/GenBank/DDBJ databases">
        <authorList>
            <person name="Weinstock G."/>
            <person name="Sodergren E."/>
            <person name="Lobos E.A."/>
            <person name="Fulton L."/>
            <person name="Fulton R."/>
            <person name="Courtney L."/>
            <person name="Fronick C."/>
            <person name="O'Laughlin M."/>
            <person name="Godfrey J."/>
            <person name="Wilson R.M."/>
            <person name="Miner T."/>
            <person name="Farmer C."/>
            <person name="Delehaunty K."/>
            <person name="Cordes M."/>
            <person name="Minx P."/>
            <person name="Tomlinson C."/>
            <person name="Chen J."/>
            <person name="Wollam A."/>
            <person name="Pepin K.H."/>
            <person name="Bhonagiri V."/>
            <person name="Zhang X."/>
            <person name="Warren W."/>
            <person name="Mitreva M."/>
            <person name="Mardis E.R."/>
            <person name="Wilson R.K."/>
        </authorList>
    </citation>
    <scope>NUCLEOTIDE SEQUENCE [LARGE SCALE GENOMIC DNA]</scope>
    <source>
        <strain evidence="1 2">RP2S-4</strain>
    </source>
</reference>
<proteinExistence type="predicted"/>
<gene>
    <name evidence="1" type="ORF">D358_00341</name>
</gene>
<sequence length="205" mass="22717">MIGTMGTAGLCIGSTNVSAASYDDMKTEVETNGALVYNPISDRIMSNDESKEYVNFIEENKTKIYAVSDSQNLYDAAYLAVGSEGKTVSNSDIIDDSLQPQLYGASIPTNFYYLNSIYESSSFSGSGWRYSEYRFRFHNYGANPYFGVRAIADSFNFVLSRNTNNSQVGSYVVPASGSYVYYGSSGLNGYFSTYNPIRGSRYYIQ</sequence>
<comment type="caution">
    <text evidence="1">The sequence shown here is derived from an EMBL/GenBank/DDBJ whole genome shotgun (WGS) entry which is preliminary data.</text>
</comment>
<dbReference type="Proteomes" id="UP000015750">
    <property type="component" value="Unassembled WGS sequence"/>
</dbReference>
<accession>A0ABC9TMZ2</accession>
<dbReference type="AlphaFoldDB" id="A0ABC9TMZ2"/>
<name>A0ABC9TMZ2_ENTFL</name>
<organism evidence="1 2">
    <name type="scientific">Enterococcus faecalis RP2S-4</name>
    <dbReference type="NCBI Taxonomy" id="1244145"/>
    <lineage>
        <taxon>Bacteria</taxon>
        <taxon>Bacillati</taxon>
        <taxon>Bacillota</taxon>
        <taxon>Bacilli</taxon>
        <taxon>Lactobacillales</taxon>
        <taxon>Enterococcaceae</taxon>
        <taxon>Enterococcus</taxon>
    </lineage>
</organism>
<evidence type="ECO:0000313" key="1">
    <source>
        <dbReference type="EMBL" id="EPI11334.1"/>
    </source>
</evidence>
<protein>
    <submittedName>
        <fullName evidence="1">Uncharacterized protein</fullName>
    </submittedName>
</protein>
<evidence type="ECO:0000313" key="2">
    <source>
        <dbReference type="Proteomes" id="UP000015750"/>
    </source>
</evidence>